<name>A0A5C3KAM7_COPMA</name>
<dbReference type="PANTHER" id="PTHR45615">
    <property type="entry name" value="MYOSIN HEAVY CHAIN, NON-MUSCLE"/>
    <property type="match status" value="1"/>
</dbReference>
<feature type="compositionally biased region" description="Basic and acidic residues" evidence="2">
    <location>
        <begin position="865"/>
        <end position="878"/>
    </location>
</feature>
<feature type="region of interest" description="Disordered" evidence="2">
    <location>
        <begin position="758"/>
        <end position="1094"/>
    </location>
</feature>
<feature type="compositionally biased region" description="Polar residues" evidence="2">
    <location>
        <begin position="507"/>
        <end position="536"/>
    </location>
</feature>
<feature type="compositionally biased region" description="Low complexity" evidence="2">
    <location>
        <begin position="134"/>
        <end position="150"/>
    </location>
</feature>
<organism evidence="3 4">
    <name type="scientific">Coprinopsis marcescibilis</name>
    <name type="common">Agaric fungus</name>
    <name type="synonym">Psathyrella marcescibilis</name>
    <dbReference type="NCBI Taxonomy" id="230819"/>
    <lineage>
        <taxon>Eukaryota</taxon>
        <taxon>Fungi</taxon>
        <taxon>Dikarya</taxon>
        <taxon>Basidiomycota</taxon>
        <taxon>Agaricomycotina</taxon>
        <taxon>Agaricomycetes</taxon>
        <taxon>Agaricomycetidae</taxon>
        <taxon>Agaricales</taxon>
        <taxon>Agaricineae</taxon>
        <taxon>Psathyrellaceae</taxon>
        <taxon>Coprinopsis</taxon>
    </lineage>
</organism>
<keyword evidence="4" id="KW-1185">Reference proteome</keyword>
<feature type="region of interest" description="Disordered" evidence="2">
    <location>
        <begin position="578"/>
        <end position="620"/>
    </location>
</feature>
<feature type="region of interest" description="Disordered" evidence="2">
    <location>
        <begin position="342"/>
        <end position="426"/>
    </location>
</feature>
<feature type="region of interest" description="Disordered" evidence="2">
    <location>
        <begin position="440"/>
        <end position="542"/>
    </location>
</feature>
<feature type="compositionally biased region" description="Low complexity" evidence="2">
    <location>
        <begin position="775"/>
        <end position="785"/>
    </location>
</feature>
<feature type="region of interest" description="Disordered" evidence="2">
    <location>
        <begin position="124"/>
        <end position="197"/>
    </location>
</feature>
<dbReference type="STRING" id="230819.A0A5C3KAM7"/>
<feature type="compositionally biased region" description="Polar residues" evidence="2">
    <location>
        <begin position="578"/>
        <end position="594"/>
    </location>
</feature>
<feature type="compositionally biased region" description="Polar residues" evidence="2">
    <location>
        <begin position="346"/>
        <end position="356"/>
    </location>
</feature>
<gene>
    <name evidence="3" type="ORF">FA15DRAFT_676275</name>
</gene>
<feature type="compositionally biased region" description="Polar residues" evidence="2">
    <location>
        <begin position="1024"/>
        <end position="1034"/>
    </location>
</feature>
<evidence type="ECO:0000256" key="1">
    <source>
        <dbReference type="SAM" id="Coils"/>
    </source>
</evidence>
<feature type="compositionally biased region" description="Basic and acidic residues" evidence="2">
    <location>
        <begin position="151"/>
        <end position="160"/>
    </location>
</feature>
<feature type="compositionally biased region" description="Basic and acidic residues" evidence="2">
    <location>
        <begin position="381"/>
        <end position="426"/>
    </location>
</feature>
<dbReference type="AlphaFoldDB" id="A0A5C3KAM7"/>
<accession>A0A5C3KAM7</accession>
<reference evidence="3 4" key="1">
    <citation type="journal article" date="2019" name="Nat. Ecol. Evol.">
        <title>Megaphylogeny resolves global patterns of mushroom evolution.</title>
        <authorList>
            <person name="Varga T."/>
            <person name="Krizsan K."/>
            <person name="Foldi C."/>
            <person name="Dima B."/>
            <person name="Sanchez-Garcia M."/>
            <person name="Sanchez-Ramirez S."/>
            <person name="Szollosi G.J."/>
            <person name="Szarkandi J.G."/>
            <person name="Papp V."/>
            <person name="Albert L."/>
            <person name="Andreopoulos W."/>
            <person name="Angelini C."/>
            <person name="Antonin V."/>
            <person name="Barry K.W."/>
            <person name="Bougher N.L."/>
            <person name="Buchanan P."/>
            <person name="Buyck B."/>
            <person name="Bense V."/>
            <person name="Catcheside P."/>
            <person name="Chovatia M."/>
            <person name="Cooper J."/>
            <person name="Damon W."/>
            <person name="Desjardin D."/>
            <person name="Finy P."/>
            <person name="Geml J."/>
            <person name="Haridas S."/>
            <person name="Hughes K."/>
            <person name="Justo A."/>
            <person name="Karasinski D."/>
            <person name="Kautmanova I."/>
            <person name="Kiss B."/>
            <person name="Kocsube S."/>
            <person name="Kotiranta H."/>
            <person name="LaButti K.M."/>
            <person name="Lechner B.E."/>
            <person name="Liimatainen K."/>
            <person name="Lipzen A."/>
            <person name="Lukacs Z."/>
            <person name="Mihaltcheva S."/>
            <person name="Morgado L.N."/>
            <person name="Niskanen T."/>
            <person name="Noordeloos M.E."/>
            <person name="Ohm R.A."/>
            <person name="Ortiz-Santana B."/>
            <person name="Ovrebo C."/>
            <person name="Racz N."/>
            <person name="Riley R."/>
            <person name="Savchenko A."/>
            <person name="Shiryaev A."/>
            <person name="Soop K."/>
            <person name="Spirin V."/>
            <person name="Szebenyi C."/>
            <person name="Tomsovsky M."/>
            <person name="Tulloss R.E."/>
            <person name="Uehling J."/>
            <person name="Grigoriev I.V."/>
            <person name="Vagvolgyi C."/>
            <person name="Papp T."/>
            <person name="Martin F.M."/>
            <person name="Miettinen O."/>
            <person name="Hibbett D.S."/>
            <person name="Nagy L.G."/>
        </authorList>
    </citation>
    <scope>NUCLEOTIDE SEQUENCE [LARGE SCALE GENOMIC DNA]</scope>
    <source>
        <strain evidence="3 4">CBS 121175</strain>
    </source>
</reference>
<feature type="compositionally biased region" description="Basic and acidic residues" evidence="2">
    <location>
        <begin position="845"/>
        <end position="858"/>
    </location>
</feature>
<protein>
    <submittedName>
        <fullName evidence="3">Uncharacterized protein</fullName>
    </submittedName>
</protein>
<evidence type="ECO:0000313" key="4">
    <source>
        <dbReference type="Proteomes" id="UP000307440"/>
    </source>
</evidence>
<proteinExistence type="predicted"/>
<keyword evidence="1" id="KW-0175">Coiled coil</keyword>
<feature type="compositionally biased region" description="Low complexity" evidence="2">
    <location>
        <begin position="821"/>
        <end position="835"/>
    </location>
</feature>
<evidence type="ECO:0000313" key="3">
    <source>
        <dbReference type="EMBL" id="TFK17145.1"/>
    </source>
</evidence>
<feature type="compositionally biased region" description="Polar residues" evidence="2">
    <location>
        <begin position="161"/>
        <end position="179"/>
    </location>
</feature>
<feature type="compositionally biased region" description="Basic and acidic residues" evidence="2">
    <location>
        <begin position="445"/>
        <end position="501"/>
    </location>
</feature>
<feature type="compositionally biased region" description="Polar residues" evidence="2">
    <location>
        <begin position="793"/>
        <end position="813"/>
    </location>
</feature>
<evidence type="ECO:0000256" key="2">
    <source>
        <dbReference type="SAM" id="MobiDB-lite"/>
    </source>
</evidence>
<feature type="compositionally biased region" description="Polar residues" evidence="2">
    <location>
        <begin position="124"/>
        <end position="133"/>
    </location>
</feature>
<dbReference type="Proteomes" id="UP000307440">
    <property type="component" value="Unassembled WGS sequence"/>
</dbReference>
<dbReference type="PANTHER" id="PTHR45615:SF80">
    <property type="entry name" value="GRIP DOMAIN-CONTAINING PROTEIN"/>
    <property type="match status" value="1"/>
</dbReference>
<feature type="compositionally biased region" description="Low complexity" evidence="2">
    <location>
        <begin position="363"/>
        <end position="375"/>
    </location>
</feature>
<feature type="compositionally biased region" description="Gly residues" evidence="2">
    <location>
        <begin position="1062"/>
        <end position="1074"/>
    </location>
</feature>
<feature type="region of interest" description="Disordered" evidence="2">
    <location>
        <begin position="661"/>
        <end position="725"/>
    </location>
</feature>
<feature type="coiled-coil region" evidence="1">
    <location>
        <begin position="278"/>
        <end position="341"/>
    </location>
</feature>
<dbReference type="EMBL" id="ML210561">
    <property type="protein sequence ID" value="TFK17145.1"/>
    <property type="molecule type" value="Genomic_DNA"/>
</dbReference>
<sequence length="1094" mass="119519">MRNSSGPTDDHIPLLPTPSQFIIDNNFTFNQIGKSASLLGRISSPDANRNAAYSLPSPSPEFGDQLMPDQHGAASNSAAFPSQRTPEAVPMRDATRQGLQDPSILYASNPGTSFASQRNLQDRFSSPLHRQNASSTSNCGSHNSSGLGRANNREAARAEHSQPSVSVSTANPPSFSASASLPGASPDQASPKPSALSFNERSAGISAENSLDALRSLFTAIPSMNLPAYDAITNMVQSLRADTLVSTNSARQSIVSAEHAVAAAEASKQAAQSCLDTAKALQDRCDDVIHALETLTRDTASKKQEWEEVVQNAISAGDAWIKRREEEEFSLLREHERLREENVRLSQSTQVRQRASGQPDAVTSPSTHSPTSSITNGVHPQFEDESRVAREREEQAKLQEINRQEKELQRQYREAEEENKRYEEEREKARLKRENLQQKMLQLQRQREEAKRKAQEMKNQQERELDNQRQQEEQQRKQKEQSELERKQREEDARRHEEEMRLVLVRRQNQQLSKTHTPTHSRQASQDNPTGQSQTLPRKEVPIVPKLVTKASHHDNRSMTSSPVSPVDAHRLSISAANGQTGVHGRQLSTSASAPSHMHFPPHASLPPRPVGSLPLRPSQAQVVPMSSSFPAIPKNHQLGVSPSVSGSHITYTGPFVDGSVAGSSTQPGAPSKPLSKIHLQPNKTAKKRDSQDFESDSSQFTANRQGSDPGNLPIMYSHPPKTGHRPSLGLAAVASTAGREQDVGMKVVVKEEPAEVPIPSVPVPQSKPTTVQIAPQPYQATFPAAPAPTPLKISQSSRYPQASQTQATTSSRPDIPNPSPTTAAPARPALRQATKQARRRINRRVTDTYRPDYDYRGRSPSPRGDYRDYPRRAHDHYSPPPPDNRFPSDFPSRSPIGRPLERSTTPPFDLQPVAGRKRSLESGSLPPQAQRHRYESGVVMMPSQANVPEPLANARTPPLPAWPQNRVVSQQQQQPTADPRVRLGFEPAQTPAEPKPKPDLSARISSRPGDDTPTAHNDPPSGQRMSTDASNGGATLLNRMSDAPKATSRGGHNGRGRGRGRGSGAGVGNGPASGGPRLLTRLDMSDSQSQASV</sequence>
<feature type="region of interest" description="Disordered" evidence="2">
    <location>
        <begin position="50"/>
        <end position="95"/>
    </location>
</feature>
<feature type="compositionally biased region" description="Polar residues" evidence="2">
    <location>
        <begin position="73"/>
        <end position="85"/>
    </location>
</feature>